<dbReference type="Proteomes" id="UP000198733">
    <property type="component" value="Unassembled WGS sequence"/>
</dbReference>
<comment type="caution">
    <text evidence="2">The sequence shown here is derived from an EMBL/GenBank/DDBJ whole genome shotgun (WGS) entry which is preliminary data.</text>
</comment>
<proteinExistence type="predicted"/>
<reference evidence="2 3" key="1">
    <citation type="submission" date="2016-10" db="EMBL/GenBank/DDBJ databases">
        <authorList>
            <person name="Varghese N."/>
            <person name="Submissions S."/>
        </authorList>
    </citation>
    <scope>NUCLEOTIDE SEQUENCE [LARGE SCALE GENOMIC DNA]</scope>
    <source>
        <strain evidence="2 3">CGMCC 1.7734</strain>
    </source>
</reference>
<dbReference type="SMART" id="SM01130">
    <property type="entry name" value="DHDPS"/>
    <property type="match status" value="1"/>
</dbReference>
<dbReference type="Pfam" id="PF00701">
    <property type="entry name" value="DHDPS"/>
    <property type="match status" value="1"/>
</dbReference>
<protein>
    <submittedName>
        <fullName evidence="2">Dihydrodipicolinate synthase/N-acetylneuraminate lyase</fullName>
    </submittedName>
</protein>
<dbReference type="InterPro" id="IPR013785">
    <property type="entry name" value="Aldolase_TIM"/>
</dbReference>
<keyword evidence="1 2" id="KW-0456">Lyase</keyword>
<dbReference type="InterPro" id="IPR002220">
    <property type="entry name" value="DapA-like"/>
</dbReference>
<dbReference type="SUPFAM" id="SSF51569">
    <property type="entry name" value="Aldolase"/>
    <property type="match status" value="1"/>
</dbReference>
<dbReference type="PANTHER" id="PTHR12128">
    <property type="entry name" value="DIHYDRODIPICOLINATE SYNTHASE"/>
    <property type="match status" value="1"/>
</dbReference>
<dbReference type="RefSeq" id="WP_175476780.1">
    <property type="nucleotide sequence ID" value="NZ_FOEH01000003.1"/>
</dbReference>
<dbReference type="Gene3D" id="3.20.20.70">
    <property type="entry name" value="Aldolase class I"/>
    <property type="match status" value="1"/>
</dbReference>
<keyword evidence="3" id="KW-1185">Reference proteome</keyword>
<accession>A0A1H9G755</accession>
<dbReference type="GO" id="GO:0016829">
    <property type="term" value="F:lyase activity"/>
    <property type="evidence" value="ECO:0007669"/>
    <property type="project" value="UniProtKB-KW"/>
</dbReference>
<name>A0A1H9G755_9BACI</name>
<sequence>MINKRYPRTILATACIPWDESHQFMEDMFRKHIKDLKDKGIHHIYLFGTAGEGYAVSDAQFDEIVHVFVQEMQGPDLHPMVGLVSLSFETMSERLRKAYAAGIRDFQFSLPSWGPLADRELVDFVHALCDPYPDCRFLHYNLMRSKRLLQVDEYVQLANDIPNFAGAKFTTKDTFIVHQLMETDSPLQFFLGELGFGYAHMIGGECGLLISIGNSHIARAQKFYQAALNRDLSSLAGFQTEFSGLLKGLFQSIRSGHMDGAYDKVFCKLIDSQFPLRLLPPYESSTEEQYAAYQTYLQQHYPQWLE</sequence>
<gene>
    <name evidence="2" type="ORF">SAMN05216232_2491</name>
</gene>
<evidence type="ECO:0000256" key="1">
    <source>
        <dbReference type="ARBA" id="ARBA00023239"/>
    </source>
</evidence>
<dbReference type="CDD" id="cd00408">
    <property type="entry name" value="DHDPS-like"/>
    <property type="match status" value="1"/>
</dbReference>
<organism evidence="2 3">
    <name type="scientific">Virgibacillus subterraneus</name>
    <dbReference type="NCBI Taxonomy" id="621109"/>
    <lineage>
        <taxon>Bacteria</taxon>
        <taxon>Bacillati</taxon>
        <taxon>Bacillota</taxon>
        <taxon>Bacilli</taxon>
        <taxon>Bacillales</taxon>
        <taxon>Bacillaceae</taxon>
        <taxon>Virgibacillus</taxon>
    </lineage>
</organism>
<evidence type="ECO:0000313" key="2">
    <source>
        <dbReference type="EMBL" id="SEQ45966.1"/>
    </source>
</evidence>
<dbReference type="EMBL" id="FOEH01000003">
    <property type="protein sequence ID" value="SEQ45966.1"/>
    <property type="molecule type" value="Genomic_DNA"/>
</dbReference>
<evidence type="ECO:0000313" key="3">
    <source>
        <dbReference type="Proteomes" id="UP000198733"/>
    </source>
</evidence>